<keyword evidence="2" id="KW-0732">Signal</keyword>
<proteinExistence type="predicted"/>
<gene>
    <name evidence="3" type="ORF">CAUJ_LOCUS10385</name>
</gene>
<feature type="compositionally biased region" description="Low complexity" evidence="1">
    <location>
        <begin position="41"/>
        <end position="75"/>
    </location>
</feature>
<name>A0A8S1HCK6_9PELO</name>
<dbReference type="EMBL" id="CAJGYM010000044">
    <property type="protein sequence ID" value="CAD6194466.1"/>
    <property type="molecule type" value="Genomic_DNA"/>
</dbReference>
<evidence type="ECO:0000313" key="3">
    <source>
        <dbReference type="EMBL" id="CAD6194466.1"/>
    </source>
</evidence>
<feature type="region of interest" description="Disordered" evidence="1">
    <location>
        <begin position="25"/>
        <end position="82"/>
    </location>
</feature>
<sequence>MRVATVYVAVGLLVVVSANIGKIGEGRPGGSAGVDETVANTTTTSKPTGTTTTKKPTKTTTQKTTPTKAPVTTTTADPSILGCNNPLRAFHTMLESVRAQMIQMVNRLGELMRGA</sequence>
<evidence type="ECO:0000256" key="2">
    <source>
        <dbReference type="SAM" id="SignalP"/>
    </source>
</evidence>
<keyword evidence="4" id="KW-1185">Reference proteome</keyword>
<protein>
    <submittedName>
        <fullName evidence="3">Uncharacterized protein</fullName>
    </submittedName>
</protein>
<dbReference type="AlphaFoldDB" id="A0A8S1HCK6"/>
<feature type="signal peptide" evidence="2">
    <location>
        <begin position="1"/>
        <end position="18"/>
    </location>
</feature>
<dbReference type="Proteomes" id="UP000835052">
    <property type="component" value="Unassembled WGS sequence"/>
</dbReference>
<comment type="caution">
    <text evidence="3">The sequence shown here is derived from an EMBL/GenBank/DDBJ whole genome shotgun (WGS) entry which is preliminary data.</text>
</comment>
<accession>A0A8S1HCK6</accession>
<reference evidence="3" key="1">
    <citation type="submission" date="2020-10" db="EMBL/GenBank/DDBJ databases">
        <authorList>
            <person name="Kikuchi T."/>
        </authorList>
    </citation>
    <scope>NUCLEOTIDE SEQUENCE</scope>
    <source>
        <strain evidence="3">NKZ352</strain>
    </source>
</reference>
<feature type="chain" id="PRO_5035830592" evidence="2">
    <location>
        <begin position="19"/>
        <end position="115"/>
    </location>
</feature>
<evidence type="ECO:0000313" key="4">
    <source>
        <dbReference type="Proteomes" id="UP000835052"/>
    </source>
</evidence>
<organism evidence="3 4">
    <name type="scientific">Caenorhabditis auriculariae</name>
    <dbReference type="NCBI Taxonomy" id="2777116"/>
    <lineage>
        <taxon>Eukaryota</taxon>
        <taxon>Metazoa</taxon>
        <taxon>Ecdysozoa</taxon>
        <taxon>Nematoda</taxon>
        <taxon>Chromadorea</taxon>
        <taxon>Rhabditida</taxon>
        <taxon>Rhabditina</taxon>
        <taxon>Rhabditomorpha</taxon>
        <taxon>Rhabditoidea</taxon>
        <taxon>Rhabditidae</taxon>
        <taxon>Peloderinae</taxon>
        <taxon>Caenorhabditis</taxon>
    </lineage>
</organism>
<evidence type="ECO:0000256" key="1">
    <source>
        <dbReference type="SAM" id="MobiDB-lite"/>
    </source>
</evidence>